<dbReference type="InterPro" id="IPR012337">
    <property type="entry name" value="RNaseH-like_sf"/>
</dbReference>
<keyword evidence="3" id="KW-1185">Reference proteome</keyword>
<evidence type="ECO:0000259" key="1">
    <source>
        <dbReference type="Pfam" id="PF05699"/>
    </source>
</evidence>
<evidence type="ECO:0000313" key="3">
    <source>
        <dbReference type="Proteomes" id="UP001590950"/>
    </source>
</evidence>
<sequence length="67" mass="7390">MSSEPERVFSSTKHVIGAERSRLKPATIEALECTKQWMKAGIYTNAELNAIAALEVDLEVDPEDALD</sequence>
<protein>
    <recommendedName>
        <fullName evidence="1">HAT C-terminal dimerisation domain-containing protein</fullName>
    </recommendedName>
</protein>
<dbReference type="EMBL" id="JBEFKJ010000028">
    <property type="protein sequence ID" value="KAL2038982.1"/>
    <property type="molecule type" value="Genomic_DNA"/>
</dbReference>
<dbReference type="SUPFAM" id="SSF53098">
    <property type="entry name" value="Ribonuclease H-like"/>
    <property type="match status" value="1"/>
</dbReference>
<gene>
    <name evidence="2" type="ORF">N7G274_008322</name>
</gene>
<name>A0ABR3ZZ60_9LECA</name>
<proteinExistence type="predicted"/>
<accession>A0ABR3ZZ60</accession>
<dbReference type="Pfam" id="PF05699">
    <property type="entry name" value="Dimer_Tnp_hAT"/>
    <property type="match status" value="1"/>
</dbReference>
<comment type="caution">
    <text evidence="2">The sequence shown here is derived from an EMBL/GenBank/DDBJ whole genome shotgun (WGS) entry which is preliminary data.</text>
</comment>
<organism evidence="2 3">
    <name type="scientific">Stereocaulon virgatum</name>
    <dbReference type="NCBI Taxonomy" id="373712"/>
    <lineage>
        <taxon>Eukaryota</taxon>
        <taxon>Fungi</taxon>
        <taxon>Dikarya</taxon>
        <taxon>Ascomycota</taxon>
        <taxon>Pezizomycotina</taxon>
        <taxon>Lecanoromycetes</taxon>
        <taxon>OSLEUM clade</taxon>
        <taxon>Lecanoromycetidae</taxon>
        <taxon>Lecanorales</taxon>
        <taxon>Lecanorineae</taxon>
        <taxon>Stereocaulaceae</taxon>
        <taxon>Stereocaulon</taxon>
    </lineage>
</organism>
<dbReference type="Proteomes" id="UP001590950">
    <property type="component" value="Unassembled WGS sequence"/>
</dbReference>
<feature type="domain" description="HAT C-terminal dimerisation" evidence="1">
    <location>
        <begin position="1"/>
        <end position="38"/>
    </location>
</feature>
<dbReference type="InterPro" id="IPR008906">
    <property type="entry name" value="HATC_C_dom"/>
</dbReference>
<evidence type="ECO:0000313" key="2">
    <source>
        <dbReference type="EMBL" id="KAL2038982.1"/>
    </source>
</evidence>
<reference evidence="2 3" key="1">
    <citation type="submission" date="2024-09" db="EMBL/GenBank/DDBJ databases">
        <title>Rethinking Asexuality: The Enigmatic Case of Functional Sexual Genes in Lepraria (Stereocaulaceae).</title>
        <authorList>
            <person name="Doellman M."/>
            <person name="Sun Y."/>
            <person name="Barcenas-Pena A."/>
            <person name="Lumbsch H.T."/>
            <person name="Grewe F."/>
        </authorList>
    </citation>
    <scope>NUCLEOTIDE SEQUENCE [LARGE SCALE GENOMIC DNA]</scope>
    <source>
        <strain evidence="2 3">Mercado 3170</strain>
    </source>
</reference>